<dbReference type="AlphaFoldDB" id="A0AB40D6X3"/>
<sequence>MNEGETVDELHRDKGINPLLTHLVWQQLEDNNQIFFKEYYLRLILMEQCMEFNKLTAAVIEAKAQNASNVAQQTPALVTPGNALCNGGTWGSLMENGNGFNGIPSSQNGNMQVCQGMNGMDQISFSAGAPPLGFPAHEYGFINQAPPNYSKFNVRPQGISVAPYSTSNNLGLMEQQQFNMPTTVDGFLGQPHSFDQFFSWQAVNGVPGNEAKASNHASGVQNFSNNGVDIPSSSQYFMQ</sequence>
<proteinExistence type="predicted"/>
<keyword evidence="1" id="KW-1185">Reference proteome</keyword>
<evidence type="ECO:0000313" key="1">
    <source>
        <dbReference type="Proteomes" id="UP001515500"/>
    </source>
</evidence>
<dbReference type="RefSeq" id="XP_039146039.1">
    <property type="nucleotide sequence ID" value="XM_039290105.1"/>
</dbReference>
<gene>
    <name evidence="2" type="primary">LOC120283423</name>
</gene>
<accession>A0AB40D6X3</accession>
<name>A0AB40D6X3_DIOCR</name>
<reference evidence="2" key="1">
    <citation type="submission" date="2025-08" db="UniProtKB">
        <authorList>
            <consortium name="RefSeq"/>
        </authorList>
    </citation>
    <scope>IDENTIFICATION</scope>
</reference>
<protein>
    <submittedName>
        <fullName evidence="2">Uncharacterized protein LOC120283423</fullName>
    </submittedName>
</protein>
<dbReference type="GeneID" id="120283423"/>
<dbReference type="Proteomes" id="UP001515500">
    <property type="component" value="Chromosome 19"/>
</dbReference>
<dbReference type="Pfam" id="PF09713">
    <property type="entry name" value="A_thal_3526"/>
    <property type="match status" value="1"/>
</dbReference>
<evidence type="ECO:0000313" key="2">
    <source>
        <dbReference type="RefSeq" id="XP_039146039.1"/>
    </source>
</evidence>
<dbReference type="PANTHER" id="PTHR31871">
    <property type="entry name" value="OS02G0137100 PROTEIN"/>
    <property type="match status" value="1"/>
</dbReference>
<dbReference type="PANTHER" id="PTHR31871:SF22">
    <property type="entry name" value="LOB DOMAIN-CONTAINING PROTEIN"/>
    <property type="match status" value="1"/>
</dbReference>
<organism evidence="1 2">
    <name type="scientific">Dioscorea cayennensis subsp. rotundata</name>
    <name type="common">White Guinea yam</name>
    <name type="synonym">Dioscorea rotundata</name>
    <dbReference type="NCBI Taxonomy" id="55577"/>
    <lineage>
        <taxon>Eukaryota</taxon>
        <taxon>Viridiplantae</taxon>
        <taxon>Streptophyta</taxon>
        <taxon>Embryophyta</taxon>
        <taxon>Tracheophyta</taxon>
        <taxon>Spermatophyta</taxon>
        <taxon>Magnoliopsida</taxon>
        <taxon>Liliopsida</taxon>
        <taxon>Dioscoreales</taxon>
        <taxon>Dioscoreaceae</taxon>
        <taxon>Dioscorea</taxon>
    </lineage>
</organism>
<dbReference type="InterPro" id="IPR006476">
    <property type="entry name" value="CHP01589_pln"/>
</dbReference>